<gene>
    <name evidence="4" type="ORF">H9647_01890</name>
</gene>
<protein>
    <submittedName>
        <fullName evidence="4">NUDIX hydrolase</fullName>
    </submittedName>
</protein>
<dbReference type="SUPFAM" id="SSF55811">
    <property type="entry name" value="Nudix"/>
    <property type="match status" value="1"/>
</dbReference>
<accession>A0ABR8STI6</accession>
<dbReference type="EMBL" id="JACSQL010000001">
    <property type="protein sequence ID" value="MBD7966805.1"/>
    <property type="molecule type" value="Genomic_DNA"/>
</dbReference>
<evidence type="ECO:0000259" key="3">
    <source>
        <dbReference type="PROSITE" id="PS51462"/>
    </source>
</evidence>
<dbReference type="Pfam" id="PF00293">
    <property type="entry name" value="NUDIX"/>
    <property type="match status" value="1"/>
</dbReference>
<dbReference type="Gene3D" id="3.90.79.10">
    <property type="entry name" value="Nucleoside Triphosphate Pyrophosphohydrolase"/>
    <property type="match status" value="1"/>
</dbReference>
<evidence type="ECO:0000256" key="2">
    <source>
        <dbReference type="ARBA" id="ARBA00022801"/>
    </source>
</evidence>
<proteinExistence type="predicted"/>
<dbReference type="InterPro" id="IPR015797">
    <property type="entry name" value="NUDIX_hydrolase-like_dom_sf"/>
</dbReference>
<organism evidence="4 5">
    <name type="scientific">Paenibacillus gallinarum</name>
    <dbReference type="NCBI Taxonomy" id="2762232"/>
    <lineage>
        <taxon>Bacteria</taxon>
        <taxon>Bacillati</taxon>
        <taxon>Bacillota</taxon>
        <taxon>Bacilli</taxon>
        <taxon>Bacillales</taxon>
        <taxon>Paenibacillaceae</taxon>
        <taxon>Paenibacillus</taxon>
    </lineage>
</organism>
<dbReference type="PANTHER" id="PTHR43046">
    <property type="entry name" value="GDP-MANNOSE MANNOSYL HYDROLASE"/>
    <property type="match status" value="1"/>
</dbReference>
<feature type="domain" description="Nudix hydrolase" evidence="3">
    <location>
        <begin position="11"/>
        <end position="147"/>
    </location>
</feature>
<evidence type="ECO:0000313" key="4">
    <source>
        <dbReference type="EMBL" id="MBD7966805.1"/>
    </source>
</evidence>
<evidence type="ECO:0000256" key="1">
    <source>
        <dbReference type="ARBA" id="ARBA00001946"/>
    </source>
</evidence>
<dbReference type="GO" id="GO:0016787">
    <property type="term" value="F:hydrolase activity"/>
    <property type="evidence" value="ECO:0007669"/>
    <property type="project" value="UniProtKB-KW"/>
</dbReference>
<dbReference type="InterPro" id="IPR000086">
    <property type="entry name" value="NUDIX_hydrolase_dom"/>
</dbReference>
<dbReference type="Proteomes" id="UP000608071">
    <property type="component" value="Unassembled WGS sequence"/>
</dbReference>
<reference evidence="4 5" key="1">
    <citation type="submission" date="2020-08" db="EMBL/GenBank/DDBJ databases">
        <title>A Genomic Blueprint of the Chicken Gut Microbiome.</title>
        <authorList>
            <person name="Gilroy R."/>
            <person name="Ravi A."/>
            <person name="Getino M."/>
            <person name="Pursley I."/>
            <person name="Horton D.L."/>
            <person name="Alikhan N.-F."/>
            <person name="Baker D."/>
            <person name="Gharbi K."/>
            <person name="Hall N."/>
            <person name="Watson M."/>
            <person name="Adriaenssens E.M."/>
            <person name="Foster-Nyarko E."/>
            <person name="Jarju S."/>
            <person name="Secka A."/>
            <person name="Antonio M."/>
            <person name="Oren A."/>
            <person name="Chaudhuri R."/>
            <person name="La Ragione R.M."/>
            <person name="Hildebrand F."/>
            <person name="Pallen M.J."/>
        </authorList>
    </citation>
    <scope>NUCLEOTIDE SEQUENCE [LARGE SCALE GENOMIC DNA]</scope>
    <source>
        <strain evidence="4 5">Sa2BVA9</strain>
    </source>
</reference>
<dbReference type="RefSeq" id="WP_191797668.1">
    <property type="nucleotide sequence ID" value="NZ_JACSQL010000001.1"/>
</dbReference>
<comment type="caution">
    <text evidence="4">The sequence shown here is derived from an EMBL/GenBank/DDBJ whole genome shotgun (WGS) entry which is preliminary data.</text>
</comment>
<keyword evidence="5" id="KW-1185">Reference proteome</keyword>
<dbReference type="PROSITE" id="PS51462">
    <property type="entry name" value="NUDIX"/>
    <property type="match status" value="1"/>
</dbReference>
<keyword evidence="2 4" id="KW-0378">Hydrolase</keyword>
<comment type="cofactor">
    <cofactor evidence="1">
        <name>Mg(2+)</name>
        <dbReference type="ChEBI" id="CHEBI:18420"/>
    </cofactor>
</comment>
<evidence type="ECO:0000313" key="5">
    <source>
        <dbReference type="Proteomes" id="UP000608071"/>
    </source>
</evidence>
<name>A0ABR8STI6_9BACL</name>
<sequence length="158" mass="18265">MMISYNHESIEYHTTTGGIIIQNGRVLLQREQNQPYWFLPGGSVEADDTPEYTIAKMIYEQLGVPVIQEQQVWMIENIVDLPLGPNMQVHETGMFFVLELPYPHPIFNKNGEFTGTNKEYRYQWIDLDLLDQHLVVPEFVVPELHVLEVGKGVKHIVS</sequence>
<dbReference type="PANTHER" id="PTHR43046:SF14">
    <property type="entry name" value="MUTT_NUDIX FAMILY PROTEIN"/>
    <property type="match status" value="1"/>
</dbReference>